<dbReference type="AlphaFoldDB" id="A0A7S2XVJ7"/>
<dbReference type="EMBL" id="HBHQ01024978">
    <property type="protein sequence ID" value="CAD9825006.1"/>
    <property type="molecule type" value="Transcribed_RNA"/>
</dbReference>
<gene>
    <name evidence="3" type="ORF">ASEP1449_LOCUS16840</name>
</gene>
<protein>
    <submittedName>
        <fullName evidence="3">Uncharacterized protein</fullName>
    </submittedName>
</protein>
<dbReference type="PANTHER" id="PTHR36840">
    <property type="entry name" value="BLL5714 PROTEIN"/>
    <property type="match status" value="1"/>
</dbReference>
<feature type="transmembrane region" description="Helical" evidence="2">
    <location>
        <begin position="216"/>
        <end position="238"/>
    </location>
</feature>
<dbReference type="InterPro" id="IPR010640">
    <property type="entry name" value="Low_temperature_requirement_A"/>
</dbReference>
<evidence type="ECO:0000313" key="3">
    <source>
        <dbReference type="EMBL" id="CAD9825006.1"/>
    </source>
</evidence>
<feature type="region of interest" description="Disordered" evidence="1">
    <location>
        <begin position="1"/>
        <end position="22"/>
    </location>
</feature>
<keyword evidence="2" id="KW-1133">Transmembrane helix</keyword>
<feature type="transmembrane region" description="Helical" evidence="2">
    <location>
        <begin position="290"/>
        <end position="312"/>
    </location>
</feature>
<keyword evidence="2" id="KW-0812">Transmembrane</keyword>
<sequence length="369" mass="41620">MTVEFSDADAPTPAPAAMERKKGVEMGVPMTPSERRSALTKSQSYHAPHSMLTVSLSSSQKLISKPRQRQKWGDTQMLPHVNWGDLFFDLFYVGAAYNLSSILIDQPTGRGLLYFFGCFFPIMLIWLDKLSYDSRFAANDDAVHRIQEVAIIIALATAVLHIRPVGILGNPEEYVDMLAFSTALFIASILHVARYVEILIWVDGEPAAKGVARSELMYRGIPSLFYLAAAIFSGIQFYTNHNDDYQRFLAGDNIDDSDTNETTYPYTDTTTLTYKEEAKKADDGLSINDLPIFLCFAVPLMYSGMLWIRILYCMPGGGRHKQFSVPTNIDFTIHRYGEWTMLMLGEDILSLRTFKDIVIYDTLEAKSLF</sequence>
<feature type="compositionally biased region" description="Low complexity" evidence="1">
    <location>
        <begin position="8"/>
        <end position="17"/>
    </location>
</feature>
<accession>A0A7S2XVJ7</accession>
<feature type="transmembrane region" description="Helical" evidence="2">
    <location>
        <begin position="110"/>
        <end position="128"/>
    </location>
</feature>
<evidence type="ECO:0000256" key="1">
    <source>
        <dbReference type="SAM" id="MobiDB-lite"/>
    </source>
</evidence>
<evidence type="ECO:0000256" key="2">
    <source>
        <dbReference type="SAM" id="Phobius"/>
    </source>
</evidence>
<feature type="transmembrane region" description="Helical" evidence="2">
    <location>
        <begin position="86"/>
        <end position="104"/>
    </location>
</feature>
<feature type="transmembrane region" description="Helical" evidence="2">
    <location>
        <begin position="174"/>
        <end position="196"/>
    </location>
</feature>
<proteinExistence type="predicted"/>
<keyword evidence="2" id="KW-0472">Membrane</keyword>
<dbReference type="Pfam" id="PF06772">
    <property type="entry name" value="LtrA"/>
    <property type="match status" value="1"/>
</dbReference>
<name>A0A7S2XVJ7_9STRA</name>
<dbReference type="PANTHER" id="PTHR36840:SF1">
    <property type="entry name" value="BLL5714 PROTEIN"/>
    <property type="match status" value="1"/>
</dbReference>
<reference evidence="3" key="1">
    <citation type="submission" date="2021-01" db="EMBL/GenBank/DDBJ databases">
        <authorList>
            <person name="Corre E."/>
            <person name="Pelletier E."/>
            <person name="Niang G."/>
            <person name="Scheremetjew M."/>
            <person name="Finn R."/>
            <person name="Kale V."/>
            <person name="Holt S."/>
            <person name="Cochrane G."/>
            <person name="Meng A."/>
            <person name="Brown T."/>
            <person name="Cohen L."/>
        </authorList>
    </citation>
    <scope>NUCLEOTIDE SEQUENCE</scope>
    <source>
        <strain evidence="3">CCMP2084</strain>
    </source>
</reference>
<organism evidence="3">
    <name type="scientific">Attheya septentrionalis</name>
    <dbReference type="NCBI Taxonomy" id="420275"/>
    <lineage>
        <taxon>Eukaryota</taxon>
        <taxon>Sar</taxon>
        <taxon>Stramenopiles</taxon>
        <taxon>Ochrophyta</taxon>
        <taxon>Bacillariophyta</taxon>
        <taxon>Coscinodiscophyceae</taxon>
        <taxon>Chaetocerotophycidae</taxon>
        <taxon>Chaetocerotales</taxon>
        <taxon>Attheyaceae</taxon>
        <taxon>Attheya</taxon>
    </lineage>
</organism>